<dbReference type="CDD" id="cd01990">
    <property type="entry name" value="LarE-like"/>
    <property type="match status" value="1"/>
</dbReference>
<dbReference type="AlphaFoldDB" id="A0A173TGK6"/>
<dbReference type="InterPro" id="IPR052188">
    <property type="entry name" value="Ni-pincer_cofactor_biosynth"/>
</dbReference>
<dbReference type="SUPFAM" id="SSF52402">
    <property type="entry name" value="Adenine nucleotide alpha hydrolases-like"/>
    <property type="match status" value="1"/>
</dbReference>
<feature type="active site" description="Nucleophile and sulfur donor" evidence="1">
    <location>
        <position position="178"/>
    </location>
</feature>
<proteinExistence type="predicted"/>
<name>A0A173TGK6_9FIRM</name>
<dbReference type="InterPro" id="IPR022310">
    <property type="entry name" value="NAD/GMP_synthase"/>
</dbReference>
<dbReference type="PANTHER" id="PTHR43169">
    <property type="entry name" value="EXSB FAMILY PROTEIN"/>
    <property type="match status" value="1"/>
</dbReference>
<protein>
    <submittedName>
        <fullName evidence="3">GMP synthase [glutamine-hydrolyzing]</fullName>
        <ecNumber evidence="3">6.3.5.2</ecNumber>
    </submittedName>
</protein>
<dbReference type="PIRSF" id="PIRSF006661">
    <property type="entry name" value="PP-lp_UCP006661"/>
    <property type="match status" value="1"/>
</dbReference>
<sequence>MDMNKLQEKYQKLLSYLKELDSVAIAFSGGVDSTFLLAAAKEALGDKVIALTAKSCLFPERESGEAKDFCKNLGVEQIVLDLGDTELPAFKHNPPNRCYICKKSLFEKFLQKAKEYQMSYVAEGSNMDDLGDYRPGMQAITELGIKSPLRAAELTKAEIRELSKQMGLPTWSKPSFACLASRFVYGETITAEKLSMVERAEDLLRSNGFLQFRVRIHGTIARIELLPEDIPRMLDSELRKEIVDKLKRYGFTYVSLDLEGYRTGSMNEVLA</sequence>
<gene>
    <name evidence="3" type="primary">guaA_2</name>
    <name evidence="3" type="ORF">ERS852578_01636</name>
</gene>
<dbReference type="RefSeq" id="WP_252188523.1">
    <property type="nucleotide sequence ID" value="NZ_CAUDVV010000010.1"/>
</dbReference>
<evidence type="ECO:0000256" key="1">
    <source>
        <dbReference type="PIRSR" id="PIRSR006661-1"/>
    </source>
</evidence>
<dbReference type="PANTHER" id="PTHR43169:SF2">
    <property type="entry name" value="NAD_GMP SYNTHASE DOMAIN-CONTAINING PROTEIN"/>
    <property type="match status" value="1"/>
</dbReference>
<dbReference type="NCBIfam" id="TIGR00268">
    <property type="entry name" value="ATP-dependent sacrificial sulfur transferase LarE"/>
    <property type="match status" value="1"/>
</dbReference>
<dbReference type="EMBL" id="CYYC01000018">
    <property type="protein sequence ID" value="CUN01306.1"/>
    <property type="molecule type" value="Genomic_DNA"/>
</dbReference>
<dbReference type="InterPro" id="IPR005232">
    <property type="entry name" value="LarE"/>
</dbReference>
<dbReference type="Gene3D" id="3.40.50.620">
    <property type="entry name" value="HUPs"/>
    <property type="match status" value="1"/>
</dbReference>
<dbReference type="GO" id="GO:0016783">
    <property type="term" value="F:sulfurtransferase activity"/>
    <property type="evidence" value="ECO:0007669"/>
    <property type="project" value="InterPro"/>
</dbReference>
<evidence type="ECO:0000313" key="3">
    <source>
        <dbReference type="EMBL" id="CUN01306.1"/>
    </source>
</evidence>
<reference evidence="3 4" key="1">
    <citation type="submission" date="2015-09" db="EMBL/GenBank/DDBJ databases">
        <authorList>
            <consortium name="Pathogen Informatics"/>
        </authorList>
    </citation>
    <scope>NUCLEOTIDE SEQUENCE [LARGE SCALE GENOMIC DNA]</scope>
    <source>
        <strain evidence="3 4">2789STDY5834966</strain>
    </source>
</reference>
<keyword evidence="3" id="KW-0436">Ligase</keyword>
<dbReference type="GO" id="GO:0003922">
    <property type="term" value="F:GMP synthase (glutamine-hydrolyzing) activity"/>
    <property type="evidence" value="ECO:0007669"/>
    <property type="project" value="UniProtKB-EC"/>
</dbReference>
<dbReference type="Pfam" id="PF02540">
    <property type="entry name" value="NAD_synthase"/>
    <property type="match status" value="1"/>
</dbReference>
<dbReference type="EC" id="6.3.5.2" evidence="3"/>
<feature type="domain" description="NAD/GMP synthase" evidence="2">
    <location>
        <begin position="20"/>
        <end position="86"/>
    </location>
</feature>
<evidence type="ECO:0000313" key="4">
    <source>
        <dbReference type="Proteomes" id="UP000095390"/>
    </source>
</evidence>
<evidence type="ECO:0000259" key="2">
    <source>
        <dbReference type="Pfam" id="PF02540"/>
    </source>
</evidence>
<dbReference type="InterPro" id="IPR014729">
    <property type="entry name" value="Rossmann-like_a/b/a_fold"/>
</dbReference>
<dbReference type="Proteomes" id="UP000095390">
    <property type="component" value="Unassembled WGS sequence"/>
</dbReference>
<organism evidence="3 4">
    <name type="scientific">Anaerobutyricum hallii</name>
    <dbReference type="NCBI Taxonomy" id="39488"/>
    <lineage>
        <taxon>Bacteria</taxon>
        <taxon>Bacillati</taxon>
        <taxon>Bacillota</taxon>
        <taxon>Clostridia</taxon>
        <taxon>Lachnospirales</taxon>
        <taxon>Lachnospiraceae</taxon>
        <taxon>Anaerobutyricum</taxon>
    </lineage>
</organism>
<accession>A0A173TGK6</accession>